<evidence type="ECO:0000313" key="3">
    <source>
        <dbReference type="Proteomes" id="UP000233618"/>
    </source>
</evidence>
<evidence type="ECO:0000313" key="2">
    <source>
        <dbReference type="EMBL" id="PKQ61937.1"/>
    </source>
</evidence>
<sequence>MNKYHNRYIITGGPGSGKSTLLNKLSEQGYQCFEEISRIVIQEQHQIGGDKVPWQNLSEFAEICYERMSYQLTECKAEGKCFFDRGLPDIIAYVRRGNLTVPLKYFKKSDQYNQTVFLAPPWKEIFINDAERPESFEDAKEISVFLKNTYEELGFTVVELPKYSATERAQFITNYLVADNDL</sequence>
<dbReference type="Pfam" id="PF13521">
    <property type="entry name" value="AAA_28"/>
    <property type="match status" value="1"/>
</dbReference>
<evidence type="ECO:0000259" key="1">
    <source>
        <dbReference type="Pfam" id="PF13521"/>
    </source>
</evidence>
<gene>
    <name evidence="2" type="ORF">BZG01_18170</name>
</gene>
<dbReference type="AlphaFoldDB" id="A0A2N3HV73"/>
<dbReference type="InterPro" id="IPR038727">
    <property type="entry name" value="NadR/Ttd14_AAA_dom"/>
</dbReference>
<protein>
    <recommendedName>
        <fullName evidence="1">NadR/Ttd14 AAA domain-containing protein</fullName>
    </recommendedName>
</protein>
<accession>A0A2N3HV73</accession>
<dbReference type="Proteomes" id="UP000233618">
    <property type="component" value="Unassembled WGS sequence"/>
</dbReference>
<name>A0A2N3HV73_9BACT</name>
<comment type="caution">
    <text evidence="2">The sequence shown here is derived from an EMBL/GenBank/DDBJ whole genome shotgun (WGS) entry which is preliminary data.</text>
</comment>
<dbReference type="RefSeq" id="WP_101311278.1">
    <property type="nucleotide sequence ID" value="NZ_CAXXEE010000003.1"/>
</dbReference>
<dbReference type="InterPro" id="IPR027417">
    <property type="entry name" value="P-loop_NTPase"/>
</dbReference>
<reference evidence="2 3" key="1">
    <citation type="journal article" date="2017" name="Front. Microbiol.">
        <title>Labilibaculum manganireducens gen. nov., sp. nov. and Labilibaculum filiforme sp. nov., Novel Bacteroidetes Isolated from Subsurface Sediments of the Baltic Sea.</title>
        <authorList>
            <person name="Vandieken V."/>
            <person name="Marshall I.P."/>
            <person name="Niemann H."/>
            <person name="Engelen B."/>
            <person name="Cypionka H."/>
        </authorList>
    </citation>
    <scope>NUCLEOTIDE SEQUENCE [LARGE SCALE GENOMIC DNA]</scope>
    <source>
        <strain evidence="2 3">59.10-2M</strain>
    </source>
</reference>
<feature type="domain" description="NadR/Ttd14 AAA" evidence="1">
    <location>
        <begin position="7"/>
        <end position="168"/>
    </location>
</feature>
<dbReference type="SUPFAM" id="SSF52540">
    <property type="entry name" value="P-loop containing nucleoside triphosphate hydrolases"/>
    <property type="match status" value="1"/>
</dbReference>
<keyword evidence="3" id="KW-1185">Reference proteome</keyword>
<dbReference type="Gene3D" id="3.40.50.300">
    <property type="entry name" value="P-loop containing nucleotide triphosphate hydrolases"/>
    <property type="match status" value="1"/>
</dbReference>
<proteinExistence type="predicted"/>
<organism evidence="2 3">
    <name type="scientific">Labilibaculum manganireducens</name>
    <dbReference type="NCBI Taxonomy" id="1940525"/>
    <lineage>
        <taxon>Bacteria</taxon>
        <taxon>Pseudomonadati</taxon>
        <taxon>Bacteroidota</taxon>
        <taxon>Bacteroidia</taxon>
        <taxon>Marinilabiliales</taxon>
        <taxon>Marinifilaceae</taxon>
        <taxon>Labilibaculum</taxon>
    </lineage>
</organism>
<dbReference type="EMBL" id="MVDE01000039">
    <property type="protein sequence ID" value="PKQ61937.1"/>
    <property type="molecule type" value="Genomic_DNA"/>
</dbReference>